<reference evidence="1" key="1">
    <citation type="submission" date="2023-03" db="EMBL/GenBank/DDBJ databases">
        <title>Massive genome expansion in bonnet fungi (Mycena s.s.) driven by repeated elements and novel gene families across ecological guilds.</title>
        <authorList>
            <consortium name="Lawrence Berkeley National Laboratory"/>
            <person name="Harder C.B."/>
            <person name="Miyauchi S."/>
            <person name="Viragh M."/>
            <person name="Kuo A."/>
            <person name="Thoen E."/>
            <person name="Andreopoulos B."/>
            <person name="Lu D."/>
            <person name="Skrede I."/>
            <person name="Drula E."/>
            <person name="Henrissat B."/>
            <person name="Morin E."/>
            <person name="Kohler A."/>
            <person name="Barry K."/>
            <person name="LaButti K."/>
            <person name="Morin E."/>
            <person name="Salamov A."/>
            <person name="Lipzen A."/>
            <person name="Mereny Z."/>
            <person name="Hegedus B."/>
            <person name="Baldrian P."/>
            <person name="Stursova M."/>
            <person name="Weitz H."/>
            <person name="Taylor A."/>
            <person name="Grigoriev I.V."/>
            <person name="Nagy L.G."/>
            <person name="Martin F."/>
            <person name="Kauserud H."/>
        </authorList>
    </citation>
    <scope>NUCLEOTIDE SEQUENCE</scope>
    <source>
        <strain evidence="1">CBHHK067</strain>
    </source>
</reference>
<organism evidence="1 2">
    <name type="scientific">Mycena rosella</name>
    <name type="common">Pink bonnet</name>
    <name type="synonym">Agaricus rosellus</name>
    <dbReference type="NCBI Taxonomy" id="1033263"/>
    <lineage>
        <taxon>Eukaryota</taxon>
        <taxon>Fungi</taxon>
        <taxon>Dikarya</taxon>
        <taxon>Basidiomycota</taxon>
        <taxon>Agaricomycotina</taxon>
        <taxon>Agaricomycetes</taxon>
        <taxon>Agaricomycetidae</taxon>
        <taxon>Agaricales</taxon>
        <taxon>Marasmiineae</taxon>
        <taxon>Mycenaceae</taxon>
        <taxon>Mycena</taxon>
    </lineage>
</organism>
<protein>
    <submittedName>
        <fullName evidence="1">Uncharacterized protein</fullName>
    </submittedName>
</protein>
<keyword evidence="2" id="KW-1185">Reference proteome</keyword>
<proteinExistence type="predicted"/>
<gene>
    <name evidence="1" type="ORF">B0H17DRAFT_1133637</name>
</gene>
<evidence type="ECO:0000313" key="1">
    <source>
        <dbReference type="EMBL" id="KAJ7691553.1"/>
    </source>
</evidence>
<dbReference type="Proteomes" id="UP001221757">
    <property type="component" value="Unassembled WGS sequence"/>
</dbReference>
<sequence length="148" mass="16517">MVTLSLFEAVQHWSSRLECGLPRYDSGPNYFDEMTAEDRHRKHGGDQIILPRKMGLELGYPVTAVILLPKEKKEKGVLLPQASRGKELNFFREFFRRKKANFSHGKDLAYTGVIVVNLGTGSPLHAIHATIDPSGIGRVVVENGPNFS</sequence>
<comment type="caution">
    <text evidence="1">The sequence shown here is derived from an EMBL/GenBank/DDBJ whole genome shotgun (WGS) entry which is preliminary data.</text>
</comment>
<dbReference type="AlphaFoldDB" id="A0AAD7GER7"/>
<evidence type="ECO:0000313" key="2">
    <source>
        <dbReference type="Proteomes" id="UP001221757"/>
    </source>
</evidence>
<name>A0AAD7GER7_MYCRO</name>
<accession>A0AAD7GER7</accession>
<dbReference type="EMBL" id="JARKIE010000057">
    <property type="protein sequence ID" value="KAJ7691553.1"/>
    <property type="molecule type" value="Genomic_DNA"/>
</dbReference>